<feature type="transmembrane region" description="Helical" evidence="1">
    <location>
        <begin position="93"/>
        <end position="115"/>
    </location>
</feature>
<keyword evidence="1" id="KW-1133">Transmembrane helix</keyword>
<feature type="non-terminal residue" evidence="2">
    <location>
        <position position="1"/>
    </location>
</feature>
<organism evidence="2">
    <name type="scientific">marine sediment metagenome</name>
    <dbReference type="NCBI Taxonomy" id="412755"/>
    <lineage>
        <taxon>unclassified sequences</taxon>
        <taxon>metagenomes</taxon>
        <taxon>ecological metagenomes</taxon>
    </lineage>
</organism>
<dbReference type="EMBL" id="BART01028148">
    <property type="protein sequence ID" value="GAH01664.1"/>
    <property type="molecule type" value="Genomic_DNA"/>
</dbReference>
<comment type="caution">
    <text evidence="2">The sequence shown here is derived from an EMBL/GenBank/DDBJ whole genome shotgun (WGS) entry which is preliminary data.</text>
</comment>
<name>X1D9B9_9ZZZZ</name>
<feature type="transmembrane region" description="Helical" evidence="1">
    <location>
        <begin position="64"/>
        <end position="87"/>
    </location>
</feature>
<gene>
    <name evidence="2" type="ORF">S01H4_49707</name>
</gene>
<accession>X1D9B9</accession>
<dbReference type="AlphaFoldDB" id="X1D9B9"/>
<reference evidence="2" key="1">
    <citation type="journal article" date="2014" name="Front. Microbiol.">
        <title>High frequency of phylogenetically diverse reductive dehalogenase-homologous genes in deep subseafloor sedimentary metagenomes.</title>
        <authorList>
            <person name="Kawai M."/>
            <person name="Futagami T."/>
            <person name="Toyoda A."/>
            <person name="Takaki Y."/>
            <person name="Nishi S."/>
            <person name="Hori S."/>
            <person name="Arai W."/>
            <person name="Tsubouchi T."/>
            <person name="Morono Y."/>
            <person name="Uchiyama I."/>
            <person name="Ito T."/>
            <person name="Fujiyama A."/>
            <person name="Inagaki F."/>
            <person name="Takami H."/>
        </authorList>
    </citation>
    <scope>NUCLEOTIDE SEQUENCE</scope>
    <source>
        <strain evidence="2">Expedition CK06-06</strain>
    </source>
</reference>
<keyword evidence="1" id="KW-0812">Transmembrane</keyword>
<feature type="transmembrane region" description="Helical" evidence="1">
    <location>
        <begin position="6"/>
        <end position="32"/>
    </location>
</feature>
<evidence type="ECO:0000256" key="1">
    <source>
        <dbReference type="SAM" id="Phobius"/>
    </source>
</evidence>
<keyword evidence="1" id="KW-0472">Membrane</keyword>
<proteinExistence type="predicted"/>
<sequence>LLKIRSNIYCILIICLQFFDIWGGTIISAYIYDEFTEEIQDVNKDAKEKDKLKIITEYYLRKAIFLRTSINLIIFFFSFILVVYYRITNNINLKYYAYIILIATILFSNFILHFWRKKRERSLHK</sequence>
<evidence type="ECO:0000313" key="2">
    <source>
        <dbReference type="EMBL" id="GAH01664.1"/>
    </source>
</evidence>
<protein>
    <submittedName>
        <fullName evidence="2">Uncharacterized protein</fullName>
    </submittedName>
</protein>